<accession>A0ABN8S552</accession>
<proteinExistence type="predicted"/>
<protein>
    <submittedName>
        <fullName evidence="1">Uncharacterized protein</fullName>
    </submittedName>
</protein>
<sequence>MMIRQKATVPLIFRAVKLKQLQDPLDPFAFEFMLRFVKSAKPQHSCLNHYGFTSFYAMWSPGNFKVPLTLRVKKKRIVRFEGLPQIKWSDLGEQDVVGQGSFGAVFMVFDSSG</sequence>
<dbReference type="EMBL" id="CALNXK010000425">
    <property type="protein sequence ID" value="CAH3185400.1"/>
    <property type="molecule type" value="Genomic_DNA"/>
</dbReference>
<name>A0ABN8S552_9CNID</name>
<evidence type="ECO:0000313" key="2">
    <source>
        <dbReference type="Proteomes" id="UP001159405"/>
    </source>
</evidence>
<gene>
    <name evidence="1" type="ORF">PLOB_00032587</name>
</gene>
<reference evidence="1 2" key="1">
    <citation type="submission" date="2022-05" db="EMBL/GenBank/DDBJ databases">
        <authorList>
            <consortium name="Genoscope - CEA"/>
            <person name="William W."/>
        </authorList>
    </citation>
    <scope>NUCLEOTIDE SEQUENCE [LARGE SCALE GENOMIC DNA]</scope>
</reference>
<comment type="caution">
    <text evidence="1">The sequence shown here is derived from an EMBL/GenBank/DDBJ whole genome shotgun (WGS) entry which is preliminary data.</text>
</comment>
<dbReference type="Proteomes" id="UP001159405">
    <property type="component" value="Unassembled WGS sequence"/>
</dbReference>
<organism evidence="1 2">
    <name type="scientific">Porites lobata</name>
    <dbReference type="NCBI Taxonomy" id="104759"/>
    <lineage>
        <taxon>Eukaryota</taxon>
        <taxon>Metazoa</taxon>
        <taxon>Cnidaria</taxon>
        <taxon>Anthozoa</taxon>
        <taxon>Hexacorallia</taxon>
        <taxon>Scleractinia</taxon>
        <taxon>Fungiina</taxon>
        <taxon>Poritidae</taxon>
        <taxon>Porites</taxon>
    </lineage>
</organism>
<evidence type="ECO:0000313" key="1">
    <source>
        <dbReference type="EMBL" id="CAH3185400.1"/>
    </source>
</evidence>
<keyword evidence="2" id="KW-1185">Reference proteome</keyword>